<dbReference type="EC" id="1.11.1.15" evidence="2"/>
<dbReference type="InterPro" id="IPR036249">
    <property type="entry name" value="Thioredoxin-like_sf"/>
</dbReference>
<dbReference type="EMBL" id="FP476056">
    <property type="protein sequence ID" value="CAZ98375.1"/>
    <property type="molecule type" value="Genomic_DNA"/>
</dbReference>
<feature type="domain" description="Thioredoxin" evidence="1">
    <location>
        <begin position="9"/>
        <end position="164"/>
    </location>
</feature>
<dbReference type="InterPro" id="IPR000866">
    <property type="entry name" value="AhpC/TSA"/>
</dbReference>
<dbReference type="InterPro" id="IPR047262">
    <property type="entry name" value="PRX-like1"/>
</dbReference>
<dbReference type="AlphaFoldDB" id="G0L7X8"/>
<dbReference type="HOGENOM" id="CLU_076204_1_0_10"/>
<name>G0L7X8_ZOBGA</name>
<dbReference type="PANTHER" id="PTHR43640:SF1">
    <property type="entry name" value="THIOREDOXIN-DEPENDENT PEROXIREDOXIN"/>
    <property type="match status" value="1"/>
</dbReference>
<dbReference type="Proteomes" id="UP000008898">
    <property type="component" value="Chromosome"/>
</dbReference>
<dbReference type="InterPro" id="IPR013766">
    <property type="entry name" value="Thioredoxin_domain"/>
</dbReference>
<evidence type="ECO:0000313" key="2">
    <source>
        <dbReference type="EMBL" id="CAZ98375.1"/>
    </source>
</evidence>
<gene>
    <name evidence="2" type="ordered locus">zobellia_4240</name>
</gene>
<protein>
    <submittedName>
        <fullName evidence="2">Peroxiredoxin</fullName>
        <ecNumber evidence="2">1.11.1.15</ecNumber>
    </submittedName>
</protein>
<dbReference type="PANTHER" id="PTHR43640">
    <property type="entry name" value="OS07G0260300 PROTEIN"/>
    <property type="match status" value="1"/>
</dbReference>
<dbReference type="GO" id="GO:0004601">
    <property type="term" value="F:peroxidase activity"/>
    <property type="evidence" value="ECO:0007669"/>
    <property type="project" value="UniProtKB-KW"/>
</dbReference>
<keyword evidence="2" id="KW-0560">Oxidoreductase</keyword>
<dbReference type="PATRIC" id="fig|63186.3.peg.4152"/>
<dbReference type="PROSITE" id="PS51352">
    <property type="entry name" value="THIOREDOXIN_2"/>
    <property type="match status" value="1"/>
</dbReference>
<dbReference type="STRING" id="63186.ZOBELLIA_4240"/>
<evidence type="ECO:0000259" key="1">
    <source>
        <dbReference type="PROSITE" id="PS51352"/>
    </source>
</evidence>
<keyword evidence="2" id="KW-0575">Peroxidase</keyword>
<dbReference type="Pfam" id="PF00578">
    <property type="entry name" value="AhpC-TSA"/>
    <property type="match status" value="1"/>
</dbReference>
<dbReference type="SUPFAM" id="SSF52833">
    <property type="entry name" value="Thioredoxin-like"/>
    <property type="match status" value="1"/>
</dbReference>
<reference evidence="3" key="1">
    <citation type="submission" date="2009-07" db="EMBL/GenBank/DDBJ databases">
        <title>Complete genome sequence of Zobellia galactanivorans Dsij.</title>
        <authorList>
            <consortium name="Genoscope - CEA"/>
        </authorList>
    </citation>
    <scope>NUCLEOTIDE SEQUENCE [LARGE SCALE GENOMIC DNA]</scope>
    <source>
        <strain evidence="3">DSM 12802 / CCUG 47099 / CIP 106680 / NCIMB 13871 / Dsij</strain>
    </source>
</reference>
<dbReference type="KEGG" id="zga:ZOBELLIA_4240"/>
<dbReference type="Gene3D" id="3.40.30.10">
    <property type="entry name" value="Glutaredoxin"/>
    <property type="match status" value="1"/>
</dbReference>
<dbReference type="RefSeq" id="WP_013995563.1">
    <property type="nucleotide sequence ID" value="NC_015844.1"/>
</dbReference>
<accession>G0L7X8</accession>
<dbReference type="OrthoDB" id="9809746at2"/>
<evidence type="ECO:0000313" key="3">
    <source>
        <dbReference type="Proteomes" id="UP000008898"/>
    </source>
</evidence>
<organism evidence="2 3">
    <name type="scientific">Zobellia galactanivorans (strain DSM 12802 / CCUG 47099 / CIP 106680 / NCIMB 13871 / Dsij)</name>
    <dbReference type="NCBI Taxonomy" id="63186"/>
    <lineage>
        <taxon>Bacteria</taxon>
        <taxon>Pseudomonadati</taxon>
        <taxon>Bacteroidota</taxon>
        <taxon>Flavobacteriia</taxon>
        <taxon>Flavobacteriales</taxon>
        <taxon>Flavobacteriaceae</taxon>
        <taxon>Zobellia</taxon>
    </lineage>
</organism>
<dbReference type="CDD" id="cd02969">
    <property type="entry name" value="PRX_like1"/>
    <property type="match status" value="1"/>
</dbReference>
<keyword evidence="3" id="KW-1185">Reference proteome</keyword>
<sequence>MAFVLSSMMELGTKAPNFRLRDTVSNNFMSLCDIKSDIATVIVFLCNHCPFVQHINPKLVEIANKYQELGVTFIAISSNDVEQSPKDAPVFMKQIAEYHNYPFPYLYDEHQNAALTYEAQSTPDFFVFDHNMECAYSGRFDMTRPCIAKATGQDLCKALDHLIEGKEVDSNQYPSMGSSIIWKRSYTNKKTDFP</sequence>
<proteinExistence type="predicted"/>
<reference evidence="2 3" key="2">
    <citation type="journal article" date="2012" name="Environ. Microbiol.">
        <title>Characterization of the first alginolytic operons in a marine bacterium: from their emergence in marine Flavobacteriia to their independent transfers to marine Proteobacteria and human gut Bacteroides.</title>
        <authorList>
            <person name="Thomas F."/>
            <person name="Barbeyron T."/>
            <person name="Tonon T."/>
            <person name="Genicot S."/>
            <person name="Czjzek M."/>
            <person name="Michel G."/>
        </authorList>
    </citation>
    <scope>NUCLEOTIDE SEQUENCE [LARGE SCALE GENOMIC DNA]</scope>
    <source>
        <strain evidence="3">DSM 12802 / CCUG 47099 / CIP 106680 / NCIMB 13871 / Dsij</strain>
    </source>
</reference>